<dbReference type="SUPFAM" id="SSF53822">
    <property type="entry name" value="Periplasmic binding protein-like I"/>
    <property type="match status" value="1"/>
</dbReference>
<name>E4Q8S1_CALH1</name>
<dbReference type="InterPro" id="IPR025997">
    <property type="entry name" value="SBP_2_dom"/>
</dbReference>
<feature type="domain" description="Periplasmic binding protein" evidence="1">
    <location>
        <begin position="40"/>
        <end position="292"/>
    </location>
</feature>
<gene>
    <name evidence="2" type="ordered locus">Calhy_2345</name>
</gene>
<dbReference type="Gene3D" id="3.40.50.2300">
    <property type="match status" value="2"/>
</dbReference>
<dbReference type="AlphaFoldDB" id="E4Q8S1"/>
<dbReference type="Proteomes" id="UP000006890">
    <property type="component" value="Chromosome"/>
</dbReference>
<organism evidence="2 3">
    <name type="scientific">Caldicellulosiruptor hydrothermalis (strain DSM 18901 / VKM B-2411 / 108)</name>
    <dbReference type="NCBI Taxonomy" id="632292"/>
    <lineage>
        <taxon>Bacteria</taxon>
        <taxon>Bacillati</taxon>
        <taxon>Bacillota</taxon>
        <taxon>Bacillota incertae sedis</taxon>
        <taxon>Caldicellulosiruptorales</taxon>
        <taxon>Caldicellulosiruptoraceae</taxon>
        <taxon>Caldicellulosiruptor</taxon>
    </lineage>
</organism>
<proteinExistence type="predicted"/>
<dbReference type="KEGG" id="chd:Calhy_2345"/>
<keyword evidence="3" id="KW-1185">Reference proteome</keyword>
<dbReference type="STRING" id="632292.Calhy_2345"/>
<keyword evidence="2" id="KW-0813">Transport</keyword>
<keyword evidence="2" id="KW-0762">Sugar transport</keyword>
<dbReference type="eggNOG" id="COG1609">
    <property type="taxonomic scope" value="Bacteria"/>
</dbReference>
<dbReference type="OrthoDB" id="2056800at2"/>
<dbReference type="EMBL" id="CP002219">
    <property type="protein sequence ID" value="ADQ08045.1"/>
    <property type="molecule type" value="Genomic_DNA"/>
</dbReference>
<reference evidence="2 3" key="2">
    <citation type="journal article" date="2011" name="J. Bacteriol.">
        <title>Complete genome sequences for the anaerobic, extremely thermophilic plant biomass-degrading bacteria Caldicellulosiruptor hydrothermalis, Caldicellulosiruptor kristjanssonii, Caldicellulosiruptor kronotskyensis, Caldicellulosiruptor owensenis, and Caldicellulosiruptor lactoaceticus.</title>
        <authorList>
            <person name="Blumer-Schuette S.E."/>
            <person name="Ozdemir I."/>
            <person name="Mistry D."/>
            <person name="Lucas S."/>
            <person name="Lapidus A."/>
            <person name="Cheng J.F."/>
            <person name="Goodwin L.A."/>
            <person name="Pitluck S."/>
            <person name="Land M.L."/>
            <person name="Hauser L.J."/>
            <person name="Woyke T."/>
            <person name="Mikhailova N."/>
            <person name="Pati A."/>
            <person name="Kyrpides N.C."/>
            <person name="Ivanova N."/>
            <person name="Detter J.C."/>
            <person name="Walston-Davenport K."/>
            <person name="Han S."/>
            <person name="Adams M.W."/>
            <person name="Kelly R.M."/>
        </authorList>
    </citation>
    <scope>NUCLEOTIDE SEQUENCE [LARGE SCALE GENOMIC DNA]</scope>
    <source>
        <strain evidence="3">DSM 18901 / VKM B-2411 / 108</strain>
    </source>
</reference>
<accession>E4Q8S1</accession>
<dbReference type="RefSeq" id="WP_013404186.1">
    <property type="nucleotide sequence ID" value="NC_014652.1"/>
</dbReference>
<evidence type="ECO:0000313" key="2">
    <source>
        <dbReference type="EMBL" id="ADQ08045.1"/>
    </source>
</evidence>
<protein>
    <submittedName>
        <fullName evidence="2">ABC-type sugar transport system periplasmic component-like protein</fullName>
    </submittedName>
</protein>
<evidence type="ECO:0000259" key="1">
    <source>
        <dbReference type="Pfam" id="PF13407"/>
    </source>
</evidence>
<reference key="1">
    <citation type="submission" date="2010-09" db="EMBL/GenBank/DDBJ databases">
        <title>Complete sequence of Caldicellulosiruptor hydrothermalis 108.</title>
        <authorList>
            <consortium name="US DOE Joint Genome Institute"/>
            <person name="Lucas S."/>
            <person name="Copeland A."/>
            <person name="Lapidus A."/>
            <person name="Cheng J.-F."/>
            <person name="Bruce D."/>
            <person name="Goodwin L."/>
            <person name="Pitluck S."/>
            <person name="Davenport K."/>
            <person name="Detter J.C."/>
            <person name="Han C."/>
            <person name="Tapia R."/>
            <person name="Land M."/>
            <person name="Hauser L."/>
            <person name="Chang Y.-J."/>
            <person name="Jeffries C."/>
            <person name="Kyrpides N."/>
            <person name="Ivanova N."/>
            <person name="Mikhailova N."/>
            <person name="Blumer-Schuette S.E."/>
            <person name="Kelly R.M."/>
            <person name="Woyke T."/>
        </authorList>
    </citation>
    <scope>NUCLEOTIDE SEQUENCE</scope>
    <source>
        <strain>108</strain>
    </source>
</reference>
<sequence>MFKRWLRLLWLVLFFALCLNQLSGYGKGSSSNVPKQKYKIGVIVYDNSDVMQQEINKYFTQHLAPAFNVEFIISDAIKDSNGEISFIENCAAKGVKGIIAFYNVTDFKKILNLCKQHKIYYVLGAMNPDEKMLKAAEGNPYFLGGVGPGNSDYSAMYKMTKKFLEDGARSIVLPTGGKDWSVKMFIDRYNGVKDAIKDFEAKHPGVKIKVYEFGGFPNDAWFATQAKMIALNPDAIVATFSGEFLWVQPLKDAGKAGKIKLGTLSSINPVAAQAMKEGVLHFLAGIYPQMTGLNFALLYNAMTGYAKDFKKDGKPVVITTDVAIIQSAQEMDKWMKIVYGKVPPYSADDLKKVCKVFNPKATYNDFVKLCKECNYNDIIKRRGIKR</sequence>
<dbReference type="InterPro" id="IPR028082">
    <property type="entry name" value="Peripla_BP_I"/>
</dbReference>
<evidence type="ECO:0000313" key="3">
    <source>
        <dbReference type="Proteomes" id="UP000006890"/>
    </source>
</evidence>
<dbReference type="Pfam" id="PF13407">
    <property type="entry name" value="Peripla_BP_4"/>
    <property type="match status" value="1"/>
</dbReference>
<dbReference type="HOGENOM" id="CLU_719022_0_0_9"/>